<evidence type="ECO:0000256" key="4">
    <source>
        <dbReference type="PROSITE-ProRule" id="PRU00473"/>
    </source>
</evidence>
<dbReference type="AlphaFoldDB" id="M2T774"/>
<dbReference type="PANTHER" id="PTHR30329">
    <property type="entry name" value="STATOR ELEMENT OF FLAGELLAR MOTOR COMPLEX"/>
    <property type="match status" value="1"/>
</dbReference>
<reference evidence="6 7" key="1">
    <citation type="journal article" date="2013" name="Genome Announc.">
        <title>Draft Genome Sequence of Strain JLT2015T, Belonging to the Family Sphingomonadaceae of the Alphaproteobacteria.</title>
        <authorList>
            <person name="Tang K."/>
            <person name="Liu K."/>
            <person name="Li S."/>
            <person name="Jiao N."/>
        </authorList>
    </citation>
    <scope>NUCLEOTIDE SEQUENCE [LARGE SCALE GENOMIC DNA]</scope>
    <source>
        <strain evidence="6 7">JLT2015</strain>
    </source>
</reference>
<dbReference type="Gene3D" id="3.30.1330.60">
    <property type="entry name" value="OmpA-like domain"/>
    <property type="match status" value="1"/>
</dbReference>
<evidence type="ECO:0000313" key="7">
    <source>
        <dbReference type="Proteomes" id="UP000011717"/>
    </source>
</evidence>
<dbReference type="PROSITE" id="PS51123">
    <property type="entry name" value="OMPA_2"/>
    <property type="match status" value="1"/>
</dbReference>
<proteinExistence type="predicted"/>
<dbReference type="Pfam" id="PF00691">
    <property type="entry name" value="OmpA"/>
    <property type="match status" value="1"/>
</dbReference>
<dbReference type="Proteomes" id="UP000011717">
    <property type="component" value="Unassembled WGS sequence"/>
</dbReference>
<keyword evidence="2 4" id="KW-0472">Membrane</keyword>
<dbReference type="InterPro" id="IPR006665">
    <property type="entry name" value="OmpA-like"/>
</dbReference>
<evidence type="ECO:0000256" key="3">
    <source>
        <dbReference type="ARBA" id="ARBA00023237"/>
    </source>
</evidence>
<protein>
    <submittedName>
        <fullName evidence="6">Outer membrane protein A</fullName>
    </submittedName>
</protein>
<dbReference type="PANTHER" id="PTHR30329:SF21">
    <property type="entry name" value="LIPOPROTEIN YIAD-RELATED"/>
    <property type="match status" value="1"/>
</dbReference>
<keyword evidence="3" id="KW-0998">Cell outer membrane</keyword>
<sequence length="215" mass="22383">MAIVVLALAACTPPAGQSNAPQRVPAPAPAPSASVAARSAPLIGGVADRFDIIRADGSVAPLPATQVEPYLDLQEARLQEIGRAAGVTVNREAGALLLTMPGASTFGVNEAVIGPGFRRTLDSIAQVLATYQQSYVDVIGHTDSSGADVYNMTLSQRRAESVANYFAAKGVRRVRLATLGRGELDPVASNDTEAGKALNRRVEIRIVPITQPATS</sequence>
<comment type="caution">
    <text evidence="6">The sequence shown here is derived from an EMBL/GenBank/DDBJ whole genome shotgun (WGS) entry which is preliminary data.</text>
</comment>
<keyword evidence="7" id="KW-1185">Reference proteome</keyword>
<evidence type="ECO:0000256" key="2">
    <source>
        <dbReference type="ARBA" id="ARBA00023136"/>
    </source>
</evidence>
<dbReference type="InterPro" id="IPR036737">
    <property type="entry name" value="OmpA-like_sf"/>
</dbReference>
<dbReference type="InterPro" id="IPR006664">
    <property type="entry name" value="OMP_bac"/>
</dbReference>
<comment type="subcellular location">
    <subcellularLocation>
        <location evidence="1">Cell outer membrane</location>
    </subcellularLocation>
</comment>
<dbReference type="CDD" id="cd07185">
    <property type="entry name" value="OmpA_C-like"/>
    <property type="match status" value="1"/>
</dbReference>
<evidence type="ECO:0000256" key="1">
    <source>
        <dbReference type="ARBA" id="ARBA00004442"/>
    </source>
</evidence>
<dbReference type="InterPro" id="IPR050330">
    <property type="entry name" value="Bact_OuterMem_StrucFunc"/>
</dbReference>
<evidence type="ECO:0000259" key="5">
    <source>
        <dbReference type="PROSITE" id="PS51123"/>
    </source>
</evidence>
<gene>
    <name evidence="6" type="ORF">C725_2397</name>
</gene>
<feature type="domain" description="OmpA-like" evidence="5">
    <location>
        <begin position="93"/>
        <end position="210"/>
    </location>
</feature>
<dbReference type="EMBL" id="AMRV01000008">
    <property type="protein sequence ID" value="EMD82359.1"/>
    <property type="molecule type" value="Genomic_DNA"/>
</dbReference>
<name>M2T774_9SPHN</name>
<organism evidence="6 7">
    <name type="scientific">Pacificimonas flava</name>
    <dbReference type="NCBI Taxonomy" id="1234595"/>
    <lineage>
        <taxon>Bacteria</taxon>
        <taxon>Pseudomonadati</taxon>
        <taxon>Pseudomonadota</taxon>
        <taxon>Alphaproteobacteria</taxon>
        <taxon>Sphingomonadales</taxon>
        <taxon>Sphingosinicellaceae</taxon>
        <taxon>Pacificimonas</taxon>
    </lineage>
</organism>
<dbReference type="GO" id="GO:0009279">
    <property type="term" value="C:cell outer membrane"/>
    <property type="evidence" value="ECO:0007669"/>
    <property type="project" value="UniProtKB-SubCell"/>
</dbReference>
<evidence type="ECO:0000313" key="6">
    <source>
        <dbReference type="EMBL" id="EMD82359.1"/>
    </source>
</evidence>
<accession>M2T774</accession>
<dbReference type="PATRIC" id="fig|1234595.3.peg.2399"/>
<dbReference type="PRINTS" id="PR01021">
    <property type="entry name" value="OMPADOMAIN"/>
</dbReference>
<dbReference type="SUPFAM" id="SSF103088">
    <property type="entry name" value="OmpA-like"/>
    <property type="match status" value="1"/>
</dbReference>